<evidence type="ECO:0000259" key="3">
    <source>
        <dbReference type="Pfam" id="PF20153"/>
    </source>
</evidence>
<keyword evidence="2" id="KW-0472">Membrane</keyword>
<feature type="compositionally biased region" description="Low complexity" evidence="1">
    <location>
        <begin position="53"/>
        <end position="66"/>
    </location>
</feature>
<feature type="transmembrane region" description="Helical" evidence="2">
    <location>
        <begin position="117"/>
        <end position="136"/>
    </location>
</feature>
<dbReference type="OrthoDB" id="10511496at2759"/>
<feature type="compositionally biased region" description="Basic and acidic residues" evidence="1">
    <location>
        <begin position="873"/>
        <end position="884"/>
    </location>
</feature>
<comment type="caution">
    <text evidence="4">The sequence shown here is derived from an EMBL/GenBank/DDBJ whole genome shotgun (WGS) entry which is preliminary data.</text>
</comment>
<feature type="region of interest" description="Disordered" evidence="1">
    <location>
        <begin position="863"/>
        <end position="932"/>
    </location>
</feature>
<dbReference type="EMBL" id="BPQB01000015">
    <property type="protein sequence ID" value="GJE90244.1"/>
    <property type="molecule type" value="Genomic_DNA"/>
</dbReference>
<feature type="transmembrane region" description="Helical" evidence="2">
    <location>
        <begin position="244"/>
        <end position="266"/>
    </location>
</feature>
<gene>
    <name evidence="4" type="ORF">PsYK624_063730</name>
</gene>
<evidence type="ECO:0000256" key="2">
    <source>
        <dbReference type="SAM" id="Phobius"/>
    </source>
</evidence>
<name>A0A9P3GAA6_9APHY</name>
<dbReference type="Pfam" id="PF20153">
    <property type="entry name" value="DUF6535"/>
    <property type="match status" value="1"/>
</dbReference>
<organism evidence="4 5">
    <name type="scientific">Phanerochaete sordida</name>
    <dbReference type="NCBI Taxonomy" id="48140"/>
    <lineage>
        <taxon>Eukaryota</taxon>
        <taxon>Fungi</taxon>
        <taxon>Dikarya</taxon>
        <taxon>Basidiomycota</taxon>
        <taxon>Agaricomycotina</taxon>
        <taxon>Agaricomycetes</taxon>
        <taxon>Polyporales</taxon>
        <taxon>Phanerochaetaceae</taxon>
        <taxon>Phanerochaete</taxon>
    </lineage>
</organism>
<dbReference type="Proteomes" id="UP000703269">
    <property type="component" value="Unassembled WGS sequence"/>
</dbReference>
<evidence type="ECO:0000256" key="1">
    <source>
        <dbReference type="SAM" id="MobiDB-lite"/>
    </source>
</evidence>
<sequence length="932" mass="104147">MYARRDYRGALDRDSRDVQGTPRRPGMYRRGQGTSATLAPLELPLDKTKSIGSDASDTSSLPSPSSEDGRLFEDDFMPSTSRSEGERRRPPNAKWTMMDGIVRKADKGKVKNCKEDIDTLLVFAGLFSAVLTAFVVESYHNLQPDTSTEAITLLRQISLQLSSYTINTAFANATHSVTFVAPPPMNSAVLVNALWFASLILSLITASLAMLVKQWLHEYLAGDYYSPQARLRIRQFRHDGMRDWYVIEIAAVLPLLLQISLGLFFLGLCNFTFSVNSKVGWTTTPLVVAWLLLVLLTIAAPIVSPRCPYKVTFLVNAFRILRKWIGRLTYIMREGRYSHSDDAESDTLSGSAEYYKSGWFEEERDAVTSMKRDLHIFLDVDAMLADDHLVDRFYRDQIKQLRSPGPDVVDFVLTVMGRRTRQRDRVSRSRLPMRDLRPMSKLAWVGLTGILADAIEDTVVQEMLEVEKSRSQTWALDGWMKDALKIVMSDSGYTFQSSEANIIVYALLYDCEGTISVLRHTKRSISPHDFTDIVDLAQDTLRAFDADRALSCMLTLGKWAVSRYSESLCDVLQSRRLGVKGVMAVARVLVGSLAQELNWQHEGNKAVWGEWFDDALGCVVHAFSRFEVEPDDTRLSEDMDNIAGVVWRLCAEDTETMAKVVHHLPEHESTADESSCSCLFAAAIGHSCIVQDARSRIIDNFEKLAKSAIASQAANNLQDKLYDIARCMRGHKTSYASEVQRWRAICSILRPSNHGMATSDATAVDVDPPFLRGLSREPSDAQPVDDSREEDVLLDDIPESTQADIFDGRPTPEHRCSSPIPLGHTNFSGDSDNTAVDMSLIVPQTKRAHANTMSTAGAAWDAGYGVPHGDGSSPRERGFGERDMAPPMQSTPKRPRGRAGRLLSPLRLGERRVRSQRERAKSLDSTYPDMTL</sequence>
<feature type="transmembrane region" description="Helical" evidence="2">
    <location>
        <begin position="193"/>
        <end position="212"/>
    </location>
</feature>
<keyword evidence="5" id="KW-1185">Reference proteome</keyword>
<keyword evidence="2" id="KW-0812">Transmembrane</keyword>
<feature type="domain" description="DUF6535" evidence="3">
    <location>
        <begin position="95"/>
        <end position="273"/>
    </location>
</feature>
<keyword evidence="2" id="KW-1133">Transmembrane helix</keyword>
<accession>A0A9P3GAA6</accession>
<protein>
    <recommendedName>
        <fullName evidence="3">DUF6535 domain-containing protein</fullName>
    </recommendedName>
</protein>
<feature type="compositionally biased region" description="Basic and acidic residues" evidence="1">
    <location>
        <begin position="908"/>
        <end position="922"/>
    </location>
</feature>
<feature type="compositionally biased region" description="Basic and acidic residues" evidence="1">
    <location>
        <begin position="1"/>
        <end position="17"/>
    </location>
</feature>
<feature type="region of interest" description="Disordered" evidence="1">
    <location>
        <begin position="1"/>
        <end position="94"/>
    </location>
</feature>
<reference evidence="4 5" key="1">
    <citation type="submission" date="2021-08" db="EMBL/GenBank/DDBJ databases">
        <title>Draft Genome Sequence of Phanerochaete sordida strain YK-624.</title>
        <authorList>
            <person name="Mori T."/>
            <person name="Dohra H."/>
            <person name="Suzuki T."/>
            <person name="Kawagishi H."/>
            <person name="Hirai H."/>
        </authorList>
    </citation>
    <scope>NUCLEOTIDE SEQUENCE [LARGE SCALE GENOMIC DNA]</scope>
    <source>
        <strain evidence="4 5">YK-624</strain>
    </source>
</reference>
<dbReference type="AlphaFoldDB" id="A0A9P3GAA6"/>
<dbReference type="InterPro" id="IPR045338">
    <property type="entry name" value="DUF6535"/>
</dbReference>
<evidence type="ECO:0000313" key="4">
    <source>
        <dbReference type="EMBL" id="GJE90244.1"/>
    </source>
</evidence>
<feature type="transmembrane region" description="Helical" evidence="2">
    <location>
        <begin position="286"/>
        <end position="303"/>
    </location>
</feature>
<evidence type="ECO:0000313" key="5">
    <source>
        <dbReference type="Proteomes" id="UP000703269"/>
    </source>
</evidence>
<proteinExistence type="predicted"/>